<dbReference type="Pfam" id="PF00975">
    <property type="entry name" value="Thioesterase"/>
    <property type="match status" value="1"/>
</dbReference>
<evidence type="ECO:0000313" key="5">
    <source>
        <dbReference type="Proteomes" id="UP001599756"/>
    </source>
</evidence>
<dbReference type="Proteomes" id="UP001599756">
    <property type="component" value="Unassembled WGS sequence"/>
</dbReference>
<dbReference type="RefSeq" id="WP_381830042.1">
    <property type="nucleotide sequence ID" value="NZ_JBHYTS010000076.1"/>
</dbReference>
<protein>
    <submittedName>
        <fullName evidence="4">Thioesterase II family protein</fullName>
    </submittedName>
</protein>
<evidence type="ECO:0000259" key="3">
    <source>
        <dbReference type="SMART" id="SM00824"/>
    </source>
</evidence>
<proteinExistence type="inferred from homology"/>
<reference evidence="4 5" key="1">
    <citation type="submission" date="2024-09" db="EMBL/GenBank/DDBJ databases">
        <title>The Natural Products Discovery Center: Release of the First 8490 Sequenced Strains for Exploring Actinobacteria Biosynthetic Diversity.</title>
        <authorList>
            <person name="Kalkreuter E."/>
            <person name="Kautsar S.A."/>
            <person name="Yang D."/>
            <person name="Bader C.D."/>
            <person name="Teijaro C.N."/>
            <person name="Fluegel L."/>
            <person name="Davis C.M."/>
            <person name="Simpson J.R."/>
            <person name="Lauterbach L."/>
            <person name="Steele A.D."/>
            <person name="Gui C."/>
            <person name="Meng S."/>
            <person name="Li G."/>
            <person name="Viehrig K."/>
            <person name="Ye F."/>
            <person name="Su P."/>
            <person name="Kiefer A.F."/>
            <person name="Nichols A."/>
            <person name="Cepeda A.J."/>
            <person name="Yan W."/>
            <person name="Fan B."/>
            <person name="Jiang Y."/>
            <person name="Adhikari A."/>
            <person name="Zheng C.-J."/>
            <person name="Schuster L."/>
            <person name="Cowan T.M."/>
            <person name="Smanski M.J."/>
            <person name="Chevrette M.G."/>
            <person name="De Carvalho L.P.S."/>
            <person name="Shen B."/>
        </authorList>
    </citation>
    <scope>NUCLEOTIDE SEQUENCE [LARGE SCALE GENOMIC DNA]</scope>
    <source>
        <strain evidence="4 5">NPDC059500</strain>
    </source>
</reference>
<comment type="caution">
    <text evidence="4">The sequence shown here is derived from an EMBL/GenBank/DDBJ whole genome shotgun (WGS) entry which is preliminary data.</text>
</comment>
<sequence>MGEFQEPSRWIRRFHPAEESGVRLVCLPHAGGSAPFYFPMSRALSPAVDVVSVQYPGRQDRRADPAIEDIGEYADAITAEIRPWLDRPVALFGHSMGAVLAFEVTRRLERDGVVPLAVFASGRRAPSRHRDENVHRRDDDGVVEEMRLLSGTDSQILGDEEILRMVLPAIRSDYTAIEKYRAAPGLTVTAPITVLTGDNDPRTSLEEASAWAEHTTGAFDMHVFTGGHFFLANHQEQILKIVSDTLGGPRPGKSGPLS</sequence>
<name>A0ABW6HEN5_9ACTN</name>
<dbReference type="InterPro" id="IPR001031">
    <property type="entry name" value="Thioesterase"/>
</dbReference>
<dbReference type="PANTHER" id="PTHR11487">
    <property type="entry name" value="THIOESTERASE"/>
    <property type="match status" value="1"/>
</dbReference>
<keyword evidence="2" id="KW-0378">Hydrolase</keyword>
<dbReference type="InterPro" id="IPR029058">
    <property type="entry name" value="AB_hydrolase_fold"/>
</dbReference>
<evidence type="ECO:0000256" key="2">
    <source>
        <dbReference type="ARBA" id="ARBA00022801"/>
    </source>
</evidence>
<dbReference type="PANTHER" id="PTHR11487:SF0">
    <property type="entry name" value="S-ACYL FATTY ACID SYNTHASE THIOESTERASE, MEDIUM CHAIN"/>
    <property type="match status" value="1"/>
</dbReference>
<dbReference type="InterPro" id="IPR012223">
    <property type="entry name" value="TEII"/>
</dbReference>
<evidence type="ECO:0000256" key="1">
    <source>
        <dbReference type="ARBA" id="ARBA00007169"/>
    </source>
</evidence>
<organism evidence="4 5">
    <name type="scientific">Streptomyces anandii</name>
    <dbReference type="NCBI Taxonomy" id="285454"/>
    <lineage>
        <taxon>Bacteria</taxon>
        <taxon>Bacillati</taxon>
        <taxon>Actinomycetota</taxon>
        <taxon>Actinomycetes</taxon>
        <taxon>Kitasatosporales</taxon>
        <taxon>Streptomycetaceae</taxon>
        <taxon>Streptomyces</taxon>
    </lineage>
</organism>
<keyword evidence="5" id="KW-1185">Reference proteome</keyword>
<dbReference type="SMART" id="SM00824">
    <property type="entry name" value="PKS_TE"/>
    <property type="match status" value="1"/>
</dbReference>
<feature type="domain" description="Thioesterase TesA-like" evidence="3">
    <location>
        <begin position="25"/>
        <end position="246"/>
    </location>
</feature>
<comment type="similarity">
    <text evidence="1">Belongs to the thioesterase family.</text>
</comment>
<evidence type="ECO:0000313" key="4">
    <source>
        <dbReference type="EMBL" id="MFE1755094.1"/>
    </source>
</evidence>
<dbReference type="EMBL" id="JBHYTS010000076">
    <property type="protein sequence ID" value="MFE1755094.1"/>
    <property type="molecule type" value="Genomic_DNA"/>
</dbReference>
<accession>A0ABW6HEN5</accession>
<dbReference type="InterPro" id="IPR020802">
    <property type="entry name" value="TesA-like"/>
</dbReference>
<gene>
    <name evidence="4" type="ORF">ACFW88_31935</name>
</gene>
<dbReference type="Gene3D" id="3.40.50.1820">
    <property type="entry name" value="alpha/beta hydrolase"/>
    <property type="match status" value="1"/>
</dbReference>
<dbReference type="SUPFAM" id="SSF53474">
    <property type="entry name" value="alpha/beta-Hydrolases"/>
    <property type="match status" value="1"/>
</dbReference>